<dbReference type="Gene3D" id="3.30.2030.10">
    <property type="entry name" value="YwmB-like"/>
    <property type="match status" value="1"/>
</dbReference>
<feature type="signal peptide" evidence="1">
    <location>
        <begin position="1"/>
        <end position="24"/>
    </location>
</feature>
<dbReference type="Pfam" id="PF08680">
    <property type="entry name" value="DUF1779"/>
    <property type="match status" value="1"/>
</dbReference>
<keyword evidence="3" id="KW-1185">Reference proteome</keyword>
<dbReference type="EMBL" id="JAKIJS010000001">
    <property type="protein sequence ID" value="MCF6138882.1"/>
    <property type="molecule type" value="Genomic_DNA"/>
</dbReference>
<protein>
    <submittedName>
        <fullName evidence="2">YwmB family TATA-box binding protein</fullName>
    </submittedName>
</protein>
<dbReference type="RefSeq" id="WP_236337261.1">
    <property type="nucleotide sequence ID" value="NZ_JAKIJS010000001.1"/>
</dbReference>
<proteinExistence type="predicted"/>
<keyword evidence="1" id="KW-0732">Signal</keyword>
<sequence>MKKKFMIMNLSLVILLACFSGAEAKQPVINDTELIDITRVMKASEIAIQEWSLYGKSKIGFVSDFSGYVLLVESLQAKTPDLRWDRVVETDEHWEVQGYTKNAYGLTEKVTVFAYPHKKQYKTYIIYELEGKTWSQKVWEAFKPSYSDKVRLLLGNNPTIYTCVIGGMDDMMGIVLRNLAKQLVQSFDATIIESLNEETFLSLSAYTDEWKHSIRTKQHDMNLQIGLRNDGIGGKTTITIGTPIITTEY</sequence>
<evidence type="ECO:0000313" key="3">
    <source>
        <dbReference type="Proteomes" id="UP001649381"/>
    </source>
</evidence>
<evidence type="ECO:0000256" key="1">
    <source>
        <dbReference type="SAM" id="SignalP"/>
    </source>
</evidence>
<dbReference type="InterPro" id="IPR036209">
    <property type="entry name" value="YwmB-like_sf"/>
</dbReference>
<dbReference type="Gene3D" id="3.30.360.40">
    <property type="entry name" value="YwmB-like"/>
    <property type="match status" value="1"/>
</dbReference>
<name>A0ABS9H1M2_9BACL</name>
<dbReference type="PROSITE" id="PS51257">
    <property type="entry name" value="PROKAR_LIPOPROTEIN"/>
    <property type="match status" value="1"/>
</dbReference>
<comment type="caution">
    <text evidence="2">The sequence shown here is derived from an EMBL/GenBank/DDBJ whole genome shotgun (WGS) entry which is preliminary data.</text>
</comment>
<gene>
    <name evidence="2" type="ORF">L2716_14180</name>
</gene>
<evidence type="ECO:0000313" key="2">
    <source>
        <dbReference type="EMBL" id="MCF6138882.1"/>
    </source>
</evidence>
<dbReference type="SUPFAM" id="SSF143842">
    <property type="entry name" value="YwmB-like"/>
    <property type="match status" value="1"/>
</dbReference>
<accession>A0ABS9H1M2</accession>
<dbReference type="InterPro" id="IPR014794">
    <property type="entry name" value="DUF1779"/>
</dbReference>
<reference evidence="2 3" key="1">
    <citation type="submission" date="2022-01" db="EMBL/GenBank/DDBJ databases">
        <title>Alkalihalobacillus sp. EGI L200015, a novel bacterium isolated from a salt lake sediment.</title>
        <authorList>
            <person name="Gao L."/>
            <person name="Fang B.-Z."/>
            <person name="Li W.-J."/>
        </authorList>
    </citation>
    <scope>NUCLEOTIDE SEQUENCE [LARGE SCALE GENOMIC DNA]</scope>
    <source>
        <strain evidence="2 3">KCTC 12718</strain>
    </source>
</reference>
<organism evidence="2 3">
    <name type="scientific">Pseudalkalibacillus berkeleyi</name>
    <dbReference type="NCBI Taxonomy" id="1069813"/>
    <lineage>
        <taxon>Bacteria</taxon>
        <taxon>Bacillati</taxon>
        <taxon>Bacillota</taxon>
        <taxon>Bacilli</taxon>
        <taxon>Bacillales</taxon>
        <taxon>Fictibacillaceae</taxon>
        <taxon>Pseudalkalibacillus</taxon>
    </lineage>
</organism>
<feature type="chain" id="PRO_5046152593" evidence="1">
    <location>
        <begin position="25"/>
        <end position="249"/>
    </location>
</feature>
<dbReference type="Proteomes" id="UP001649381">
    <property type="component" value="Unassembled WGS sequence"/>
</dbReference>